<keyword evidence="2" id="KW-1185">Reference proteome</keyword>
<dbReference type="GO" id="GO:0008168">
    <property type="term" value="F:methyltransferase activity"/>
    <property type="evidence" value="ECO:0007669"/>
    <property type="project" value="UniProtKB-KW"/>
</dbReference>
<dbReference type="AlphaFoldDB" id="A0A7J0GG47"/>
<dbReference type="GO" id="GO:0032259">
    <property type="term" value="P:methylation"/>
    <property type="evidence" value="ECO:0007669"/>
    <property type="project" value="UniProtKB-KW"/>
</dbReference>
<accession>A0A7J0GG47</accession>
<evidence type="ECO:0000313" key="1">
    <source>
        <dbReference type="EMBL" id="GFZ09744.1"/>
    </source>
</evidence>
<organism evidence="1 2">
    <name type="scientific">Actinidia rufa</name>
    <dbReference type="NCBI Taxonomy" id="165716"/>
    <lineage>
        <taxon>Eukaryota</taxon>
        <taxon>Viridiplantae</taxon>
        <taxon>Streptophyta</taxon>
        <taxon>Embryophyta</taxon>
        <taxon>Tracheophyta</taxon>
        <taxon>Spermatophyta</taxon>
        <taxon>Magnoliopsida</taxon>
        <taxon>eudicotyledons</taxon>
        <taxon>Gunneridae</taxon>
        <taxon>Pentapetalae</taxon>
        <taxon>asterids</taxon>
        <taxon>Ericales</taxon>
        <taxon>Actinidiaceae</taxon>
        <taxon>Actinidia</taxon>
    </lineage>
</organism>
<dbReference type="EMBL" id="BJWL01000021">
    <property type="protein sequence ID" value="GFZ09744.1"/>
    <property type="molecule type" value="Genomic_DNA"/>
</dbReference>
<keyword evidence="1" id="KW-0808">Transferase</keyword>
<dbReference type="OrthoDB" id="2013972at2759"/>
<comment type="caution">
    <text evidence="1">The sequence shown here is derived from an EMBL/GenBank/DDBJ whole genome shotgun (WGS) entry which is preliminary data.</text>
</comment>
<name>A0A7J0GG47_9ERIC</name>
<evidence type="ECO:0000313" key="2">
    <source>
        <dbReference type="Proteomes" id="UP000585474"/>
    </source>
</evidence>
<dbReference type="PANTHER" id="PTHR44067:SF3">
    <property type="entry name" value="OS06G0138600 PROTEIN"/>
    <property type="match status" value="1"/>
</dbReference>
<reference evidence="1 2" key="1">
    <citation type="submission" date="2019-07" db="EMBL/GenBank/DDBJ databases">
        <title>De Novo Assembly of kiwifruit Actinidia rufa.</title>
        <authorList>
            <person name="Sugita-Konishi S."/>
            <person name="Sato K."/>
            <person name="Mori E."/>
            <person name="Abe Y."/>
            <person name="Kisaki G."/>
            <person name="Hamano K."/>
            <person name="Suezawa K."/>
            <person name="Otani M."/>
            <person name="Fukuda T."/>
            <person name="Manabe T."/>
            <person name="Gomi K."/>
            <person name="Tabuchi M."/>
            <person name="Akimitsu K."/>
            <person name="Kataoka I."/>
        </authorList>
    </citation>
    <scope>NUCLEOTIDE SEQUENCE [LARGE SCALE GENOMIC DNA]</scope>
    <source>
        <strain evidence="2">cv. Fuchu</strain>
    </source>
</reference>
<dbReference type="InterPro" id="IPR053223">
    <property type="entry name" value="Prob_Methyltransferase"/>
</dbReference>
<keyword evidence="1" id="KW-0489">Methyltransferase</keyword>
<proteinExistence type="predicted"/>
<sequence length="78" mass="8671">MEKELLGFKSIDLSHPNIANELKIFLQNHQLPLGRDSQSGITEMVASVGHSCEKPVDLLSQYMNYRVNGPCPDDLCLA</sequence>
<protein>
    <submittedName>
        <fullName evidence="1">S-adenosyl-L-methionine-dependent methyltransferases superfamily protein</fullName>
    </submittedName>
</protein>
<dbReference type="Proteomes" id="UP000585474">
    <property type="component" value="Unassembled WGS sequence"/>
</dbReference>
<dbReference type="PANTHER" id="PTHR44067">
    <property type="entry name" value="S-ADENOSYL-L-METHIONINE-DEPENDENT METHYLTRANSFERASE SUPERFAMILY PROTEIN-RELATED"/>
    <property type="match status" value="1"/>
</dbReference>
<gene>
    <name evidence="1" type="ORF">Acr_21g0003430</name>
</gene>